<dbReference type="Proteomes" id="UP000053201">
    <property type="component" value="Unassembled WGS sequence"/>
</dbReference>
<dbReference type="PANTHER" id="PTHR31394">
    <property type="entry name" value="TRANSMEMBRANE PROTEIN 199"/>
    <property type="match status" value="1"/>
</dbReference>
<keyword evidence="5 6" id="KW-0472">Membrane</keyword>
<keyword evidence="3" id="KW-0256">Endoplasmic reticulum</keyword>
<evidence type="ECO:0000256" key="5">
    <source>
        <dbReference type="ARBA" id="ARBA00023136"/>
    </source>
</evidence>
<dbReference type="PANTHER" id="PTHR31394:SF1">
    <property type="entry name" value="TRANSMEMBRANE PROTEIN 199"/>
    <property type="match status" value="1"/>
</dbReference>
<dbReference type="GO" id="GO:0070072">
    <property type="term" value="P:vacuolar proton-transporting V-type ATPase complex assembly"/>
    <property type="evidence" value="ECO:0007669"/>
    <property type="project" value="InterPro"/>
</dbReference>
<evidence type="ECO:0000256" key="3">
    <source>
        <dbReference type="ARBA" id="ARBA00022824"/>
    </source>
</evidence>
<dbReference type="Pfam" id="PF11712">
    <property type="entry name" value="Vma12"/>
    <property type="match status" value="1"/>
</dbReference>
<evidence type="ECO:0008006" key="9">
    <source>
        <dbReference type="Google" id="ProtNLM"/>
    </source>
</evidence>
<comment type="subcellular location">
    <subcellularLocation>
        <location evidence="1">Endoplasmic reticulum membrane</location>
        <topology evidence="1">Multi-pass membrane protein</topology>
    </subcellularLocation>
</comment>
<reference evidence="7 8" key="1">
    <citation type="submission" date="2009-08" db="EMBL/GenBank/DDBJ databases">
        <title>The Genome Sequence of Spizellomyces punctatus strain DAOM BR117.</title>
        <authorList>
            <consortium name="The Broad Institute Genome Sequencing Platform"/>
            <person name="Russ C."/>
            <person name="Cuomo C."/>
            <person name="Shea T."/>
            <person name="Young S.K."/>
            <person name="Zeng Q."/>
            <person name="Koehrsen M."/>
            <person name="Haas B."/>
            <person name="Borodovsky M."/>
            <person name="Guigo R."/>
            <person name="Alvarado L."/>
            <person name="Berlin A."/>
            <person name="Bochicchio J."/>
            <person name="Borenstein D."/>
            <person name="Chapman S."/>
            <person name="Chen Z."/>
            <person name="Engels R."/>
            <person name="Freedman E."/>
            <person name="Gellesch M."/>
            <person name="Goldberg J."/>
            <person name="Griggs A."/>
            <person name="Gujja S."/>
            <person name="Heiman D."/>
            <person name="Hepburn T."/>
            <person name="Howarth C."/>
            <person name="Jen D."/>
            <person name="Larson L."/>
            <person name="Lewis B."/>
            <person name="Mehta T."/>
            <person name="Park D."/>
            <person name="Pearson M."/>
            <person name="Roberts A."/>
            <person name="Saif S."/>
            <person name="Shenoy N."/>
            <person name="Sisk P."/>
            <person name="Stolte C."/>
            <person name="Sykes S."/>
            <person name="Thomson T."/>
            <person name="Walk T."/>
            <person name="White J."/>
            <person name="Yandava C."/>
            <person name="Burger G."/>
            <person name="Gray M.W."/>
            <person name="Holland P.W.H."/>
            <person name="King N."/>
            <person name="Lang F.B.F."/>
            <person name="Roger A.J."/>
            <person name="Ruiz-Trillo I."/>
            <person name="Lander E."/>
            <person name="Nusbaum C."/>
        </authorList>
    </citation>
    <scope>NUCLEOTIDE SEQUENCE [LARGE SCALE GENOMIC DNA]</scope>
    <source>
        <strain evidence="7 8">DAOM BR117</strain>
    </source>
</reference>
<dbReference type="GO" id="GO:0005789">
    <property type="term" value="C:endoplasmic reticulum membrane"/>
    <property type="evidence" value="ECO:0007669"/>
    <property type="project" value="UniProtKB-SubCell"/>
</dbReference>
<keyword evidence="4 6" id="KW-1133">Transmembrane helix</keyword>
<dbReference type="EMBL" id="KQ257450">
    <property type="protein sequence ID" value="KND04520.1"/>
    <property type="molecule type" value="Genomic_DNA"/>
</dbReference>
<keyword evidence="2 6" id="KW-0812">Transmembrane</keyword>
<feature type="transmembrane region" description="Helical" evidence="6">
    <location>
        <begin position="180"/>
        <end position="198"/>
    </location>
</feature>
<evidence type="ECO:0000256" key="4">
    <source>
        <dbReference type="ARBA" id="ARBA00022989"/>
    </source>
</evidence>
<dbReference type="eggNOG" id="ENOG502S8Y1">
    <property type="taxonomic scope" value="Eukaryota"/>
</dbReference>
<evidence type="ECO:0000313" key="7">
    <source>
        <dbReference type="EMBL" id="KND04520.1"/>
    </source>
</evidence>
<sequence length="231" mass="26076">MVRLVVTEKIRSAIELALLEEALDTSLAEKLKPYSQRSRSENRPDAEDPDTISHELLNEVSKALLHQRADDDRQDFYFHELVKGSEVYMDKPKPRVKSPELIQLLDAIRADLANKEYAEMVRGVSLNREVQPLVPIGGELRNAFRQISSVINVLFSIAATFAAVFWVSGTVTRDVGMRTLIGLFGALLVAIAEGWFFARDWLFDEPPNPSAKQTRQLNLPIQLKEPSYPNS</sequence>
<keyword evidence="8" id="KW-1185">Reference proteome</keyword>
<proteinExistence type="predicted"/>
<protein>
    <recommendedName>
        <fullName evidence="9">Endoplasmic reticulum-based factor for assembly of V-ATPase</fullName>
    </recommendedName>
</protein>
<organism evidence="7 8">
    <name type="scientific">Spizellomyces punctatus (strain DAOM BR117)</name>
    <dbReference type="NCBI Taxonomy" id="645134"/>
    <lineage>
        <taxon>Eukaryota</taxon>
        <taxon>Fungi</taxon>
        <taxon>Fungi incertae sedis</taxon>
        <taxon>Chytridiomycota</taxon>
        <taxon>Chytridiomycota incertae sedis</taxon>
        <taxon>Chytridiomycetes</taxon>
        <taxon>Spizellomycetales</taxon>
        <taxon>Spizellomycetaceae</taxon>
        <taxon>Spizellomyces</taxon>
    </lineage>
</organism>
<dbReference type="OMA" id="THIISIC"/>
<dbReference type="InterPro" id="IPR021013">
    <property type="entry name" value="ATPase_Vma12"/>
</dbReference>
<dbReference type="AlphaFoldDB" id="A0A0L0HUE3"/>
<evidence type="ECO:0000256" key="2">
    <source>
        <dbReference type="ARBA" id="ARBA00022692"/>
    </source>
</evidence>
<dbReference type="OrthoDB" id="19981at2759"/>
<dbReference type="InParanoid" id="A0A0L0HUE3"/>
<name>A0A0L0HUE3_SPIPD</name>
<dbReference type="RefSeq" id="XP_016612559.1">
    <property type="nucleotide sequence ID" value="XM_016748580.1"/>
</dbReference>
<dbReference type="GeneID" id="27683991"/>
<accession>A0A0L0HUE3</accession>
<gene>
    <name evidence="7" type="ORF">SPPG_00249</name>
</gene>
<evidence type="ECO:0000256" key="6">
    <source>
        <dbReference type="SAM" id="Phobius"/>
    </source>
</evidence>
<evidence type="ECO:0000256" key="1">
    <source>
        <dbReference type="ARBA" id="ARBA00004477"/>
    </source>
</evidence>
<dbReference type="VEuPathDB" id="FungiDB:SPPG_00249"/>
<evidence type="ECO:0000313" key="8">
    <source>
        <dbReference type="Proteomes" id="UP000053201"/>
    </source>
</evidence>
<feature type="transmembrane region" description="Helical" evidence="6">
    <location>
        <begin position="150"/>
        <end position="168"/>
    </location>
</feature>